<dbReference type="InterPro" id="IPR000760">
    <property type="entry name" value="Inositol_monophosphatase-like"/>
</dbReference>
<evidence type="ECO:0000256" key="7">
    <source>
        <dbReference type="RuleBase" id="RU364068"/>
    </source>
</evidence>
<evidence type="ECO:0000256" key="1">
    <source>
        <dbReference type="ARBA" id="ARBA00001033"/>
    </source>
</evidence>
<evidence type="ECO:0000313" key="9">
    <source>
        <dbReference type="EMBL" id="MFB9732755.1"/>
    </source>
</evidence>
<dbReference type="CDD" id="cd01639">
    <property type="entry name" value="IMPase"/>
    <property type="match status" value="1"/>
</dbReference>
<dbReference type="RefSeq" id="WP_141338884.1">
    <property type="nucleotide sequence ID" value="NZ_JBHMAX010000022.1"/>
</dbReference>
<comment type="catalytic activity">
    <reaction evidence="1 7">
        <text>a myo-inositol phosphate + H2O = myo-inositol + phosphate</text>
        <dbReference type="Rhea" id="RHEA:24056"/>
        <dbReference type="ChEBI" id="CHEBI:15377"/>
        <dbReference type="ChEBI" id="CHEBI:17268"/>
        <dbReference type="ChEBI" id="CHEBI:43474"/>
        <dbReference type="ChEBI" id="CHEBI:84139"/>
        <dbReference type="EC" id="3.1.3.25"/>
    </reaction>
</comment>
<dbReference type="Gene3D" id="3.30.540.10">
    <property type="entry name" value="Fructose-1,6-Bisphosphatase, subunit A, domain 1"/>
    <property type="match status" value="1"/>
</dbReference>
<dbReference type="InterPro" id="IPR033942">
    <property type="entry name" value="IMPase"/>
</dbReference>
<comment type="caution">
    <text evidence="9">The sequence shown here is derived from an EMBL/GenBank/DDBJ whole genome shotgun (WGS) entry which is preliminary data.</text>
</comment>
<evidence type="ECO:0000256" key="6">
    <source>
        <dbReference type="ARBA" id="ARBA00022842"/>
    </source>
</evidence>
<comment type="similarity">
    <text evidence="3 7">Belongs to the inositol monophosphatase superfamily.</text>
</comment>
<keyword evidence="4 7" id="KW-0479">Metal-binding</keyword>
<dbReference type="Pfam" id="PF00459">
    <property type="entry name" value="Inositol_P"/>
    <property type="match status" value="1"/>
</dbReference>
<keyword evidence="6 7" id="KW-0460">Magnesium</keyword>
<evidence type="ECO:0000256" key="2">
    <source>
        <dbReference type="ARBA" id="ARBA00001946"/>
    </source>
</evidence>
<reference evidence="9 10" key="1">
    <citation type="submission" date="2024-09" db="EMBL/GenBank/DDBJ databases">
        <authorList>
            <person name="Sun Q."/>
            <person name="Mori K."/>
        </authorList>
    </citation>
    <scope>NUCLEOTIDE SEQUENCE [LARGE SCALE GENOMIC DNA]</scope>
    <source>
        <strain evidence="9 10">JCM 12763</strain>
    </source>
</reference>
<dbReference type="EC" id="3.1.3.25" evidence="7"/>
<dbReference type="Gene3D" id="3.40.190.80">
    <property type="match status" value="1"/>
</dbReference>
<accession>A0ABV5V4L2</accession>
<dbReference type="PROSITE" id="PS00630">
    <property type="entry name" value="IMP_2"/>
    <property type="match status" value="1"/>
</dbReference>
<evidence type="ECO:0000256" key="3">
    <source>
        <dbReference type="ARBA" id="ARBA00009759"/>
    </source>
</evidence>
<evidence type="ECO:0000256" key="5">
    <source>
        <dbReference type="ARBA" id="ARBA00022801"/>
    </source>
</evidence>
<evidence type="ECO:0000256" key="4">
    <source>
        <dbReference type="ARBA" id="ARBA00022723"/>
    </source>
</evidence>
<dbReference type="InterPro" id="IPR020550">
    <property type="entry name" value="Inositol_monophosphatase_CS"/>
</dbReference>
<comment type="cofactor">
    <cofactor evidence="2 7">
        <name>Mg(2+)</name>
        <dbReference type="ChEBI" id="CHEBI:18420"/>
    </cofactor>
</comment>
<dbReference type="PANTHER" id="PTHR20854">
    <property type="entry name" value="INOSITOL MONOPHOSPHATASE"/>
    <property type="match status" value="1"/>
</dbReference>
<keyword evidence="10" id="KW-1185">Reference proteome</keyword>
<dbReference type="SUPFAM" id="SSF56655">
    <property type="entry name" value="Carbohydrate phosphatase"/>
    <property type="match status" value="1"/>
</dbReference>
<dbReference type="GO" id="GO:0016787">
    <property type="term" value="F:hydrolase activity"/>
    <property type="evidence" value="ECO:0007669"/>
    <property type="project" value="UniProtKB-KW"/>
</dbReference>
<dbReference type="PANTHER" id="PTHR20854:SF4">
    <property type="entry name" value="INOSITOL-1-MONOPHOSPHATASE-RELATED"/>
    <property type="match status" value="1"/>
</dbReference>
<dbReference type="PROSITE" id="PS00629">
    <property type="entry name" value="IMP_1"/>
    <property type="match status" value="1"/>
</dbReference>
<gene>
    <name evidence="9" type="ORF">ACFFN0_11950</name>
</gene>
<feature type="region of interest" description="Disordered" evidence="8">
    <location>
        <begin position="1"/>
        <end position="21"/>
    </location>
</feature>
<dbReference type="InterPro" id="IPR020583">
    <property type="entry name" value="Inositol_monoP_metal-BS"/>
</dbReference>
<dbReference type="PRINTS" id="PR00377">
    <property type="entry name" value="IMPHPHTASES"/>
</dbReference>
<name>A0ABV5V4L2_9MICO</name>
<proteinExistence type="inferred from homology"/>
<keyword evidence="5 7" id="KW-0378">Hydrolase</keyword>
<evidence type="ECO:0000256" key="8">
    <source>
        <dbReference type="SAM" id="MobiDB-lite"/>
    </source>
</evidence>
<sequence length="301" mass="31636">MAEDAADRPSAPDPSVVPEQERAALEELAVRIAVEAGRLVRDERPRAVDVHRTKSTDLDVVTLMDTRSEALVRRRLAEARPDDGVLGEEEGVTGGTSGLTWVVDPIDGTVNYLYDLPAYAVSIAVVVGDPTRPGAWSPVAGAVVAPRTGEVFSARAGGGARLRRSDPAGDHADEAPARLRVSDVRDLAGVLLATGFAYDRQVREDQARVVADLLPRVRDVRRLGAAALDLCHVAAGRVDAYYEVGTHAWDVAAGALVVAEAGGVVTGLGADDPPSETMVVAGGPAAHATVRAEVERLLRRG</sequence>
<dbReference type="EMBL" id="JBHMAX010000022">
    <property type="protein sequence ID" value="MFB9732755.1"/>
    <property type="molecule type" value="Genomic_DNA"/>
</dbReference>
<dbReference type="Proteomes" id="UP001589613">
    <property type="component" value="Unassembled WGS sequence"/>
</dbReference>
<evidence type="ECO:0000313" key="10">
    <source>
        <dbReference type="Proteomes" id="UP001589613"/>
    </source>
</evidence>
<organism evidence="9 10">
    <name type="scientific">Ornithinimicrobium kibberense</name>
    <dbReference type="NCBI Taxonomy" id="282060"/>
    <lineage>
        <taxon>Bacteria</taxon>
        <taxon>Bacillati</taxon>
        <taxon>Actinomycetota</taxon>
        <taxon>Actinomycetes</taxon>
        <taxon>Micrococcales</taxon>
        <taxon>Ornithinimicrobiaceae</taxon>
        <taxon>Ornithinimicrobium</taxon>
    </lineage>
</organism>
<protein>
    <recommendedName>
        <fullName evidence="7">Inositol-1-monophosphatase</fullName>
        <ecNumber evidence="7">3.1.3.25</ecNumber>
    </recommendedName>
</protein>